<sequence length="363" mass="40408">MLTEKWLFFALKHAKLAEIYKWRNLLEFLYEYGLFFAKTVTFVIAIAVILMLIVGAAVKPKAKKGEIQIDDISEQLVELKESFLQNTLGKKELKAHQKQLKSKSKKADKDEPKPRLYVIDFVGSMDAHEVESLREEITAIISIADPSKDKVLIRLESGGGVVHGYGLAASQLQRIKSAGIPLSVAIDKVAASGGYMMACVADEILAAPFAIVGSIGVIAQIPNFNKILKKNDVEFEQITAGEFKRTLTLFGENTDKAREKFREEIEQTHDLFKTFVSTQRPSLDINLVATGEHWFATQAIDKGLVDVIKTSDDALLEQQHERQIYKIKYKVKKGLSDKLALGLSSGVNKVGINLLSKFKSLNP</sequence>
<keyword evidence="9 11" id="KW-0472">Membrane</keyword>
<evidence type="ECO:0000256" key="11">
    <source>
        <dbReference type="SAM" id="Phobius"/>
    </source>
</evidence>
<organism evidence="14 15">
    <name type="scientific">Pseudoalteromonas arctica A 37-1-2</name>
    <dbReference type="NCBI Taxonomy" id="1117313"/>
    <lineage>
        <taxon>Bacteria</taxon>
        <taxon>Pseudomonadati</taxon>
        <taxon>Pseudomonadota</taxon>
        <taxon>Gammaproteobacteria</taxon>
        <taxon>Alteromonadales</taxon>
        <taxon>Pseudoalteromonadaceae</taxon>
        <taxon>Pseudoalteromonas</taxon>
    </lineage>
</organism>
<dbReference type="InterPro" id="IPR029045">
    <property type="entry name" value="ClpP/crotonase-like_dom_sf"/>
</dbReference>
<dbReference type="InterPro" id="IPR002142">
    <property type="entry name" value="Peptidase_S49"/>
</dbReference>
<proteinExistence type="inferred from homology"/>
<evidence type="ECO:0000256" key="10">
    <source>
        <dbReference type="SAM" id="Coils"/>
    </source>
</evidence>
<dbReference type="GO" id="GO:0005886">
    <property type="term" value="C:plasma membrane"/>
    <property type="evidence" value="ECO:0007669"/>
    <property type="project" value="UniProtKB-SubCell"/>
</dbReference>
<dbReference type="Gene3D" id="6.20.330.10">
    <property type="match status" value="1"/>
</dbReference>
<keyword evidence="3" id="KW-1003">Cell membrane</keyword>
<dbReference type="Proteomes" id="UP000016505">
    <property type="component" value="Chromosome I"/>
</dbReference>
<feature type="domain" description="Peptidase S49 N-terminal proteobacteria" evidence="13">
    <location>
        <begin position="27"/>
        <end position="172"/>
    </location>
</feature>
<dbReference type="GO" id="GO:0006508">
    <property type="term" value="P:proteolysis"/>
    <property type="evidence" value="ECO:0007669"/>
    <property type="project" value="UniProtKB-KW"/>
</dbReference>
<keyword evidence="6" id="KW-0378">Hydrolase</keyword>
<keyword evidence="10" id="KW-0175">Coiled coil</keyword>
<gene>
    <name evidence="14" type="primary">sohB</name>
    <name evidence="14" type="ORF">PARC_a2308</name>
</gene>
<evidence type="ECO:0000256" key="5">
    <source>
        <dbReference type="ARBA" id="ARBA00022692"/>
    </source>
</evidence>
<dbReference type="Gene3D" id="3.90.226.10">
    <property type="entry name" value="2-enoyl-CoA Hydratase, Chain A, domain 1"/>
    <property type="match status" value="1"/>
</dbReference>
<evidence type="ECO:0000259" key="13">
    <source>
        <dbReference type="Pfam" id="PF08496"/>
    </source>
</evidence>
<reference evidence="14 15" key="1">
    <citation type="journal article" date="2012" name="J. Bacteriol.">
        <title>Genome sequences of type strains of seven species of the marine bacterium Pseudoalteromonas.</title>
        <authorList>
            <person name="Xie B.B."/>
            <person name="Shu Y.L."/>
            <person name="Qin Q.L."/>
            <person name="Rong J.C."/>
            <person name="Zhang X.Y."/>
            <person name="Chen X.L."/>
            <person name="Shi M."/>
            <person name="He H.L."/>
            <person name="Zhou B.C."/>
            <person name="Zhang Y.Z."/>
        </authorList>
    </citation>
    <scope>NUCLEOTIDE SEQUENCE [LARGE SCALE GENOMIC DNA]</scope>
    <source>
        <strain evidence="14 15">A 37-1-2</strain>
    </source>
</reference>
<evidence type="ECO:0000256" key="2">
    <source>
        <dbReference type="ARBA" id="ARBA00008683"/>
    </source>
</evidence>
<evidence type="ECO:0000313" key="15">
    <source>
        <dbReference type="Proteomes" id="UP000016505"/>
    </source>
</evidence>
<feature type="coiled-coil region" evidence="10">
    <location>
        <begin position="62"/>
        <end position="110"/>
    </location>
</feature>
<keyword evidence="8 11" id="KW-1133">Transmembrane helix</keyword>
<feature type="domain" description="Peptidase S49" evidence="12">
    <location>
        <begin position="176"/>
        <end position="323"/>
    </location>
</feature>
<evidence type="ECO:0000256" key="3">
    <source>
        <dbReference type="ARBA" id="ARBA00022475"/>
    </source>
</evidence>
<comment type="subcellular location">
    <subcellularLocation>
        <location evidence="1">Cell membrane</location>
    </subcellularLocation>
</comment>
<dbReference type="EMBL" id="CP011025">
    <property type="protein sequence ID" value="ATC86809.1"/>
    <property type="molecule type" value="Genomic_DNA"/>
</dbReference>
<dbReference type="NCBIfam" id="NF008745">
    <property type="entry name" value="PRK11778.1"/>
    <property type="match status" value="1"/>
</dbReference>
<dbReference type="PANTHER" id="PTHR42987:SF4">
    <property type="entry name" value="PROTEASE SOHB-RELATED"/>
    <property type="match status" value="1"/>
</dbReference>
<dbReference type="InterPro" id="IPR047272">
    <property type="entry name" value="S49_SppA_C"/>
</dbReference>
<accession>A0A290S4H1</accession>
<dbReference type="Pfam" id="PF08496">
    <property type="entry name" value="Peptidase_S49_N"/>
    <property type="match status" value="1"/>
</dbReference>
<dbReference type="Pfam" id="PF01343">
    <property type="entry name" value="Peptidase_S49"/>
    <property type="match status" value="1"/>
</dbReference>
<dbReference type="KEGG" id="part:PARC_a2308"/>
<evidence type="ECO:0000256" key="7">
    <source>
        <dbReference type="ARBA" id="ARBA00022825"/>
    </source>
</evidence>
<protein>
    <submittedName>
        <fullName evidence="14">Serine protease SohB</fullName>
    </submittedName>
</protein>
<evidence type="ECO:0000256" key="9">
    <source>
        <dbReference type="ARBA" id="ARBA00023136"/>
    </source>
</evidence>
<keyword evidence="4 14" id="KW-0645">Protease</keyword>
<evidence type="ECO:0000256" key="6">
    <source>
        <dbReference type="ARBA" id="ARBA00022801"/>
    </source>
</evidence>
<dbReference type="SUPFAM" id="SSF52096">
    <property type="entry name" value="ClpP/crotonase"/>
    <property type="match status" value="1"/>
</dbReference>
<comment type="similarity">
    <text evidence="2">Belongs to the peptidase S49 family.</text>
</comment>
<dbReference type="GO" id="GO:0004252">
    <property type="term" value="F:serine-type endopeptidase activity"/>
    <property type="evidence" value="ECO:0007669"/>
    <property type="project" value="InterPro"/>
</dbReference>
<evidence type="ECO:0000256" key="1">
    <source>
        <dbReference type="ARBA" id="ARBA00004236"/>
    </source>
</evidence>
<feature type="transmembrane region" description="Helical" evidence="11">
    <location>
        <begin position="32"/>
        <end position="58"/>
    </location>
</feature>
<dbReference type="PANTHER" id="PTHR42987">
    <property type="entry name" value="PEPTIDASE S49"/>
    <property type="match status" value="1"/>
</dbReference>
<evidence type="ECO:0000259" key="12">
    <source>
        <dbReference type="Pfam" id="PF01343"/>
    </source>
</evidence>
<dbReference type="AlphaFoldDB" id="A0A290S4H1"/>
<keyword evidence="5 11" id="KW-0812">Transmembrane</keyword>
<evidence type="ECO:0000256" key="8">
    <source>
        <dbReference type="ARBA" id="ARBA00022989"/>
    </source>
</evidence>
<name>A0A290S4H1_9GAMM</name>
<dbReference type="CDD" id="cd07023">
    <property type="entry name" value="S49_Sppa_N_C"/>
    <property type="match status" value="1"/>
</dbReference>
<evidence type="ECO:0000256" key="4">
    <source>
        <dbReference type="ARBA" id="ARBA00022670"/>
    </source>
</evidence>
<keyword evidence="7" id="KW-0720">Serine protease</keyword>
<evidence type="ECO:0000313" key="14">
    <source>
        <dbReference type="EMBL" id="ATC86809.1"/>
    </source>
</evidence>
<dbReference type="InterPro" id="IPR013703">
    <property type="entry name" value="Peptidase_S49_N_proteobac"/>
</dbReference>